<dbReference type="EMBL" id="JJMJ01000160">
    <property type="protein sequence ID" value="PPS21510.1"/>
    <property type="molecule type" value="Genomic_DNA"/>
</dbReference>
<comment type="similarity">
    <text evidence="1">Belongs to the bacterial histone-like protein family.</text>
</comment>
<organism evidence="3 4">
    <name type="scientific">Brachyspira murdochii</name>
    <dbReference type="NCBI Taxonomy" id="84378"/>
    <lineage>
        <taxon>Bacteria</taxon>
        <taxon>Pseudomonadati</taxon>
        <taxon>Spirochaetota</taxon>
        <taxon>Spirochaetia</taxon>
        <taxon>Brachyspirales</taxon>
        <taxon>Brachyspiraceae</taxon>
        <taxon>Brachyspira</taxon>
    </lineage>
</organism>
<accession>A0ABX5B2Z9</accession>
<dbReference type="Pfam" id="PF00216">
    <property type="entry name" value="Bac_DNA_binding"/>
    <property type="match status" value="1"/>
</dbReference>
<dbReference type="InterPro" id="IPR010992">
    <property type="entry name" value="IHF-like_DNA-bd_dom_sf"/>
</dbReference>
<evidence type="ECO:0000256" key="2">
    <source>
        <dbReference type="ARBA" id="ARBA00023125"/>
    </source>
</evidence>
<proteinExistence type="inferred from homology"/>
<evidence type="ECO:0000313" key="3">
    <source>
        <dbReference type="EMBL" id="PPS21510.1"/>
    </source>
</evidence>
<reference evidence="3 4" key="1">
    <citation type="submission" date="2014-04" db="EMBL/GenBank/DDBJ databases">
        <title>Whole genome sequence of 'Brachyspira hampsonii' D13-03603F2.</title>
        <authorList>
            <person name="Patterson A.H."/>
            <person name="Chaban B."/>
            <person name="Fernando C."/>
            <person name="Harding J.C."/>
            <person name="Hill J.E."/>
        </authorList>
    </citation>
    <scope>NUCLEOTIDE SEQUENCE [LARGE SCALE GENOMIC DNA]</scope>
    <source>
        <strain evidence="3 4">D13-03603F2</strain>
    </source>
</reference>
<keyword evidence="2" id="KW-0238">DNA-binding</keyword>
<sequence>MFKTNYTLIENISNEFNIDKNEINLIIKELFDKISLSIINGNKFYMDKLGVISTDEDKNIFFSNEDESFNESLESIDVKSKELKNILLEKSIYKSIFKNIKDISKK</sequence>
<dbReference type="Proteomes" id="UP000238924">
    <property type="component" value="Unassembled WGS sequence"/>
</dbReference>
<gene>
    <name evidence="3" type="ORF">DJ52_10315</name>
</gene>
<evidence type="ECO:0000256" key="1">
    <source>
        <dbReference type="ARBA" id="ARBA00010529"/>
    </source>
</evidence>
<name>A0ABX5B2Z9_9SPIR</name>
<protein>
    <submittedName>
        <fullName evidence="3">Uncharacterized protein</fullName>
    </submittedName>
</protein>
<dbReference type="InterPro" id="IPR000119">
    <property type="entry name" value="Hist_DNA-bd"/>
</dbReference>
<dbReference type="SUPFAM" id="SSF47729">
    <property type="entry name" value="IHF-like DNA-binding proteins"/>
    <property type="match status" value="1"/>
</dbReference>
<keyword evidence="4" id="KW-1185">Reference proteome</keyword>
<comment type="caution">
    <text evidence="3">The sequence shown here is derived from an EMBL/GenBank/DDBJ whole genome shotgun (WGS) entry which is preliminary data.</text>
</comment>
<evidence type="ECO:0000313" key="4">
    <source>
        <dbReference type="Proteomes" id="UP000238924"/>
    </source>
</evidence>
<dbReference type="RefSeq" id="WP_258075073.1">
    <property type="nucleotide sequence ID" value="NZ_JJMJ01000160.1"/>
</dbReference>